<evidence type="ECO:0000313" key="4">
    <source>
        <dbReference type="EMBL" id="CAB4681024.1"/>
    </source>
</evidence>
<dbReference type="Gene3D" id="3.30.428.10">
    <property type="entry name" value="HIT-like"/>
    <property type="match status" value="1"/>
</dbReference>
<dbReference type="EMBL" id="CAEZSU010000201">
    <property type="protein sequence ID" value="CAB4561910.1"/>
    <property type="molecule type" value="Genomic_DNA"/>
</dbReference>
<dbReference type="PROSITE" id="PS51084">
    <property type="entry name" value="HIT_2"/>
    <property type="match status" value="1"/>
</dbReference>
<dbReference type="Pfam" id="PF01230">
    <property type="entry name" value="HIT"/>
    <property type="match status" value="1"/>
</dbReference>
<reference evidence="3" key="1">
    <citation type="submission" date="2020-05" db="EMBL/GenBank/DDBJ databases">
        <authorList>
            <person name="Chiriac C."/>
            <person name="Salcher M."/>
            <person name="Ghai R."/>
            <person name="Kavagutti S V."/>
        </authorList>
    </citation>
    <scope>NUCLEOTIDE SEQUENCE</scope>
</reference>
<organism evidence="3">
    <name type="scientific">freshwater metagenome</name>
    <dbReference type="NCBI Taxonomy" id="449393"/>
    <lineage>
        <taxon>unclassified sequences</taxon>
        <taxon>metagenomes</taxon>
        <taxon>ecological metagenomes</taxon>
    </lineage>
</organism>
<evidence type="ECO:0000313" key="3">
    <source>
        <dbReference type="EMBL" id="CAB4561910.1"/>
    </source>
</evidence>
<name>A0A6J6DD21_9ZZZZ</name>
<dbReference type="PANTHER" id="PTHR42997">
    <property type="entry name" value="HIT FAMILY HYDROLASE"/>
    <property type="match status" value="1"/>
</dbReference>
<dbReference type="SUPFAM" id="SSF54197">
    <property type="entry name" value="HIT-like"/>
    <property type="match status" value="1"/>
</dbReference>
<dbReference type="AlphaFoldDB" id="A0A6J6DD21"/>
<dbReference type="InterPro" id="IPR036265">
    <property type="entry name" value="HIT-like_sf"/>
</dbReference>
<gene>
    <name evidence="3" type="ORF">UFOPK1495_01552</name>
    <name evidence="4" type="ORF">UFOPK2350_01019</name>
</gene>
<keyword evidence="1" id="KW-0547">Nucleotide-binding</keyword>
<accession>A0A6J6DD21</accession>
<dbReference type="GO" id="GO:0000166">
    <property type="term" value="F:nucleotide binding"/>
    <property type="evidence" value="ECO:0007669"/>
    <property type="project" value="UniProtKB-KW"/>
</dbReference>
<protein>
    <submittedName>
        <fullName evidence="3">Unannotated protein</fullName>
    </submittedName>
</protein>
<dbReference type="GO" id="GO:0003824">
    <property type="term" value="F:catalytic activity"/>
    <property type="evidence" value="ECO:0007669"/>
    <property type="project" value="InterPro"/>
</dbReference>
<sequence length="174" mass="18915">MSDVPHLDHLWAGWRLSYINAVTQPGDTSLDPDENGSLFERVLSLSDDEGMIVHRGATCSVLLNAYPYTSGHLLVVPNRAVAELEGLTDAELEEMSHLSRDAVIALKGAYRCDGVNVGLNLGRAAGAGVPDHLHTHVLPRWDADSNFMTSIALARVLPEPLDATLQKVRDAWPN</sequence>
<dbReference type="PANTHER" id="PTHR42997:SF1">
    <property type="entry name" value="AP-4-A PHOSPHORYLASE"/>
    <property type="match status" value="1"/>
</dbReference>
<evidence type="ECO:0000256" key="1">
    <source>
        <dbReference type="ARBA" id="ARBA00022741"/>
    </source>
</evidence>
<proteinExistence type="predicted"/>
<dbReference type="EMBL" id="CAEZXE010000083">
    <property type="protein sequence ID" value="CAB4681024.1"/>
    <property type="molecule type" value="Genomic_DNA"/>
</dbReference>
<feature type="domain" description="HIT" evidence="2">
    <location>
        <begin position="38"/>
        <end position="147"/>
    </location>
</feature>
<dbReference type="CDD" id="cd01275">
    <property type="entry name" value="FHIT"/>
    <property type="match status" value="1"/>
</dbReference>
<dbReference type="InterPro" id="IPR011146">
    <property type="entry name" value="HIT-like"/>
</dbReference>
<dbReference type="InterPro" id="IPR052908">
    <property type="entry name" value="AP-4-A_phosphorylase"/>
</dbReference>
<dbReference type="InterPro" id="IPR039383">
    <property type="entry name" value="FHIT"/>
</dbReference>
<evidence type="ECO:0000259" key="2">
    <source>
        <dbReference type="PROSITE" id="PS51084"/>
    </source>
</evidence>